<sequence length="447" mass="47087">MARPYEKIPEPADPASPVSRGVPKGNVCVVGISIESGSAEAMRGTLVDALRRHGLVQGEAVDGALRAVPRHLFVPGVPLARAYGHEAVVTYRDESGAALSSLSEPGLVAAMLEQLDVRPGHRVLEVGTGTGYNAALLSRLTGPQGHVTSVDILPGAVAVARRGLARAGYAHVETVVADGRLGHPDGAPYDRIIVTGGAWDLPAAWAEQLAPGGVLVVPLRLRGVTRSVAFTRRDGVWTGHGALSCGFVPLRGDDEVAEHQVVLGDPPVLRIRADEDRALDEAVLQRALDRSETLVWTGVRPPGGENHLDFGLAALPECCRVMPDLDAVRSGAFTAALYPWGSMGAATGDTFAYLARRGIGDTAEIGVSARGPASADLVARLADLVRAWDRTRHHVLRIDAHPRGAAPSDATWTVPKRRTTVAVHLDPPDPTPLPSRSALVPPARAPR</sequence>
<dbReference type="Proteomes" id="UP000272400">
    <property type="component" value="Unassembled WGS sequence"/>
</dbReference>
<evidence type="ECO:0000256" key="2">
    <source>
        <dbReference type="ARBA" id="ARBA00005369"/>
    </source>
</evidence>
<evidence type="ECO:0000256" key="8">
    <source>
        <dbReference type="ARBA" id="ARBA00022691"/>
    </source>
</evidence>
<evidence type="ECO:0000313" key="13">
    <source>
        <dbReference type="EMBL" id="ROO86226.1"/>
    </source>
</evidence>
<dbReference type="GO" id="GO:0032259">
    <property type="term" value="P:methylation"/>
    <property type="evidence" value="ECO:0007669"/>
    <property type="project" value="UniProtKB-KW"/>
</dbReference>
<accession>A0A3N1CYA1</accession>
<dbReference type="Pfam" id="PF01135">
    <property type="entry name" value="PCMT"/>
    <property type="match status" value="1"/>
</dbReference>
<dbReference type="NCBIfam" id="TIGR04364">
    <property type="entry name" value="methyltran_FxLD"/>
    <property type="match status" value="1"/>
</dbReference>
<dbReference type="PANTHER" id="PTHR11579:SF0">
    <property type="entry name" value="PROTEIN-L-ISOASPARTATE(D-ASPARTATE) O-METHYLTRANSFERASE"/>
    <property type="match status" value="1"/>
</dbReference>
<evidence type="ECO:0000256" key="5">
    <source>
        <dbReference type="ARBA" id="ARBA00022490"/>
    </source>
</evidence>
<evidence type="ECO:0000313" key="14">
    <source>
        <dbReference type="Proteomes" id="UP000272400"/>
    </source>
</evidence>
<feature type="compositionally biased region" description="Basic and acidic residues" evidence="12">
    <location>
        <begin position="1"/>
        <end position="10"/>
    </location>
</feature>
<keyword evidence="8" id="KW-0949">S-adenosyl-L-methionine</keyword>
<feature type="region of interest" description="Disordered" evidence="12">
    <location>
        <begin position="424"/>
        <end position="447"/>
    </location>
</feature>
<dbReference type="InterPro" id="IPR000682">
    <property type="entry name" value="PCMT"/>
</dbReference>
<proteinExistence type="inferred from homology"/>
<dbReference type="GO" id="GO:0004719">
    <property type="term" value="F:protein-L-isoaspartate (D-aspartate) O-methyltransferase activity"/>
    <property type="evidence" value="ECO:0007669"/>
    <property type="project" value="UniProtKB-EC"/>
</dbReference>
<dbReference type="SUPFAM" id="SSF53335">
    <property type="entry name" value="S-adenosyl-L-methionine-dependent methyltransferases"/>
    <property type="match status" value="1"/>
</dbReference>
<comment type="caution">
    <text evidence="13">The sequence shown here is derived from an EMBL/GenBank/DDBJ whole genome shotgun (WGS) entry which is preliminary data.</text>
</comment>
<evidence type="ECO:0000256" key="4">
    <source>
        <dbReference type="ARBA" id="ARBA00013346"/>
    </source>
</evidence>
<keyword evidence="7 13" id="KW-0808">Transferase</keyword>
<evidence type="ECO:0000256" key="11">
    <source>
        <dbReference type="ARBA" id="ARBA00031350"/>
    </source>
</evidence>
<feature type="region of interest" description="Disordered" evidence="12">
    <location>
        <begin position="1"/>
        <end position="20"/>
    </location>
</feature>
<protein>
    <recommendedName>
        <fullName evidence="4">Protein-L-isoaspartate O-methyltransferase</fullName>
        <ecNumber evidence="3">2.1.1.77</ecNumber>
    </recommendedName>
    <alternativeName>
        <fullName evidence="11">L-isoaspartyl protein carboxyl methyltransferase</fullName>
    </alternativeName>
    <alternativeName>
        <fullName evidence="9">Protein L-isoaspartyl methyltransferase</fullName>
    </alternativeName>
    <alternativeName>
        <fullName evidence="10">Protein-beta-aspartate methyltransferase</fullName>
    </alternativeName>
</protein>
<dbReference type="PANTHER" id="PTHR11579">
    <property type="entry name" value="PROTEIN-L-ISOASPARTATE O-METHYLTRANSFERASE"/>
    <property type="match status" value="1"/>
</dbReference>
<comment type="similarity">
    <text evidence="2">Belongs to the methyltransferase superfamily. L-isoaspartyl/D-aspartyl protein methyltransferase family.</text>
</comment>
<dbReference type="AlphaFoldDB" id="A0A3N1CYA1"/>
<keyword evidence="14" id="KW-1185">Reference proteome</keyword>
<gene>
    <name evidence="13" type="ORF">EDD29_3789</name>
</gene>
<dbReference type="EMBL" id="RJKE01000001">
    <property type="protein sequence ID" value="ROO86226.1"/>
    <property type="molecule type" value="Genomic_DNA"/>
</dbReference>
<evidence type="ECO:0000256" key="7">
    <source>
        <dbReference type="ARBA" id="ARBA00022679"/>
    </source>
</evidence>
<dbReference type="EC" id="2.1.1.77" evidence="3"/>
<dbReference type="Gene3D" id="3.40.50.150">
    <property type="entry name" value="Vaccinia Virus protein VP39"/>
    <property type="match status" value="1"/>
</dbReference>
<evidence type="ECO:0000256" key="12">
    <source>
        <dbReference type="SAM" id="MobiDB-lite"/>
    </source>
</evidence>
<reference evidence="13 14" key="1">
    <citation type="submission" date="2018-11" db="EMBL/GenBank/DDBJ databases">
        <title>Sequencing the genomes of 1000 actinobacteria strains.</title>
        <authorList>
            <person name="Klenk H.-P."/>
        </authorList>
    </citation>
    <scope>NUCLEOTIDE SEQUENCE [LARGE SCALE GENOMIC DNA]</scope>
    <source>
        <strain evidence="13 14">DSM 44254</strain>
    </source>
</reference>
<comment type="subcellular location">
    <subcellularLocation>
        <location evidence="1">Cytoplasm</location>
    </subcellularLocation>
</comment>
<evidence type="ECO:0000256" key="3">
    <source>
        <dbReference type="ARBA" id="ARBA00011890"/>
    </source>
</evidence>
<keyword evidence="6 13" id="KW-0489">Methyltransferase</keyword>
<dbReference type="GO" id="GO:0005737">
    <property type="term" value="C:cytoplasm"/>
    <property type="evidence" value="ECO:0007669"/>
    <property type="project" value="UniProtKB-SubCell"/>
</dbReference>
<dbReference type="InterPro" id="IPR029063">
    <property type="entry name" value="SAM-dependent_MTases_sf"/>
</dbReference>
<dbReference type="InterPro" id="IPR027573">
    <property type="entry name" value="Methyltran_FxLD"/>
</dbReference>
<evidence type="ECO:0000256" key="1">
    <source>
        <dbReference type="ARBA" id="ARBA00004496"/>
    </source>
</evidence>
<name>A0A3N1CYA1_9ACTN</name>
<evidence type="ECO:0000256" key="10">
    <source>
        <dbReference type="ARBA" id="ARBA00031323"/>
    </source>
</evidence>
<evidence type="ECO:0000256" key="6">
    <source>
        <dbReference type="ARBA" id="ARBA00022603"/>
    </source>
</evidence>
<dbReference type="OrthoDB" id="4035289at2"/>
<dbReference type="CDD" id="cd02440">
    <property type="entry name" value="AdoMet_MTases"/>
    <property type="match status" value="1"/>
</dbReference>
<keyword evidence="5" id="KW-0963">Cytoplasm</keyword>
<evidence type="ECO:0000256" key="9">
    <source>
        <dbReference type="ARBA" id="ARBA00030757"/>
    </source>
</evidence>
<organism evidence="13 14">
    <name type="scientific">Actinocorallia herbida</name>
    <dbReference type="NCBI Taxonomy" id="58109"/>
    <lineage>
        <taxon>Bacteria</taxon>
        <taxon>Bacillati</taxon>
        <taxon>Actinomycetota</taxon>
        <taxon>Actinomycetes</taxon>
        <taxon>Streptosporangiales</taxon>
        <taxon>Thermomonosporaceae</taxon>
        <taxon>Actinocorallia</taxon>
    </lineage>
</organism>